<comment type="similarity">
    <text evidence="5">Belongs to the FKBP-type PPIase family.</text>
</comment>
<keyword evidence="2 4" id="KW-0697">Rotamase</keyword>
<name>A0A5C5RVQ7_9ACTN</name>
<feature type="domain" description="PPIase FKBP-type" evidence="7">
    <location>
        <begin position="86"/>
        <end position="173"/>
    </location>
</feature>
<evidence type="ECO:0000256" key="6">
    <source>
        <dbReference type="SAM" id="MobiDB-lite"/>
    </source>
</evidence>
<protein>
    <recommendedName>
        <fullName evidence="5">Peptidyl-prolyl cis-trans isomerase</fullName>
        <ecNumber evidence="5">5.2.1.8</ecNumber>
    </recommendedName>
</protein>
<evidence type="ECO:0000259" key="7">
    <source>
        <dbReference type="PROSITE" id="PS50059"/>
    </source>
</evidence>
<dbReference type="Gene3D" id="3.10.50.40">
    <property type="match status" value="1"/>
</dbReference>
<dbReference type="Proteomes" id="UP000319792">
    <property type="component" value="Unassembled WGS sequence"/>
</dbReference>
<comment type="catalytic activity">
    <reaction evidence="1 4 5">
        <text>[protein]-peptidylproline (omega=180) = [protein]-peptidylproline (omega=0)</text>
        <dbReference type="Rhea" id="RHEA:16237"/>
        <dbReference type="Rhea" id="RHEA-COMP:10747"/>
        <dbReference type="Rhea" id="RHEA-COMP:10748"/>
        <dbReference type="ChEBI" id="CHEBI:83833"/>
        <dbReference type="ChEBI" id="CHEBI:83834"/>
        <dbReference type="EC" id="5.2.1.8"/>
    </reaction>
</comment>
<evidence type="ECO:0000256" key="3">
    <source>
        <dbReference type="ARBA" id="ARBA00023235"/>
    </source>
</evidence>
<dbReference type="OrthoDB" id="25996at2"/>
<accession>A0A5C5RVQ7</accession>
<evidence type="ECO:0000313" key="8">
    <source>
        <dbReference type="EMBL" id="TWS26658.1"/>
    </source>
</evidence>
<dbReference type="InterPro" id="IPR001179">
    <property type="entry name" value="PPIase_FKBP_dom"/>
</dbReference>
<dbReference type="EMBL" id="VIGV01000001">
    <property type="protein sequence ID" value="TWS26658.1"/>
    <property type="molecule type" value="Genomic_DNA"/>
</dbReference>
<sequence>MPLAACGVGSDGPAPSSRARPIDVCPSAMPAANAQTATLGGVTGSAEVVAATDATAPRITVSAPFRVDTSRTITAHAGSGAAITEKSVVTVCYQGVNGRTGAVFDDAFARATSAELALPDVVTGFRTALVGQRVGASVVTSVTAADGYPKGEPRAGVAPGDTLIFAIRVLAAN</sequence>
<proteinExistence type="inferred from homology"/>
<evidence type="ECO:0000256" key="5">
    <source>
        <dbReference type="RuleBase" id="RU003915"/>
    </source>
</evidence>
<evidence type="ECO:0000256" key="1">
    <source>
        <dbReference type="ARBA" id="ARBA00000971"/>
    </source>
</evidence>
<dbReference type="Pfam" id="PF00254">
    <property type="entry name" value="FKBP_C"/>
    <property type="match status" value="1"/>
</dbReference>
<feature type="region of interest" description="Disordered" evidence="6">
    <location>
        <begin position="1"/>
        <end position="21"/>
    </location>
</feature>
<dbReference type="AlphaFoldDB" id="A0A5C5RVQ7"/>
<evidence type="ECO:0000313" key="9">
    <source>
        <dbReference type="Proteomes" id="UP000319792"/>
    </source>
</evidence>
<dbReference type="InterPro" id="IPR046357">
    <property type="entry name" value="PPIase_dom_sf"/>
</dbReference>
<organism evidence="8 9">
    <name type="scientific">Tsukamurella sputi</name>
    <dbReference type="NCBI Taxonomy" id="2591848"/>
    <lineage>
        <taxon>Bacteria</taxon>
        <taxon>Bacillati</taxon>
        <taxon>Actinomycetota</taxon>
        <taxon>Actinomycetes</taxon>
        <taxon>Mycobacteriales</taxon>
        <taxon>Tsukamurellaceae</taxon>
        <taxon>Tsukamurella</taxon>
    </lineage>
</organism>
<gene>
    <name evidence="8" type="ORF">FK268_01280</name>
</gene>
<evidence type="ECO:0000256" key="4">
    <source>
        <dbReference type="PROSITE-ProRule" id="PRU00277"/>
    </source>
</evidence>
<reference evidence="8 9" key="1">
    <citation type="submission" date="2019-06" db="EMBL/GenBank/DDBJ databases">
        <authorList>
            <person name="Teng J.L.L."/>
            <person name="Lee H.H."/>
            <person name="Lau S.K.P."/>
            <person name="Woo P.C.Y."/>
        </authorList>
    </citation>
    <scope>NUCLEOTIDE SEQUENCE [LARGE SCALE GENOMIC DNA]</scope>
    <source>
        <strain evidence="8 9">HKU70</strain>
    </source>
</reference>
<reference evidence="8 9" key="2">
    <citation type="submission" date="2019-08" db="EMBL/GenBank/DDBJ databases">
        <title>Tsukamurella conjunctivitidis sp. nov., Tsukamurella assacharolytica sp. nov. and Tsukamurella sputae sp. nov. isolated from patients with conjunctivitis, bacteraemia (lymphoma) and respiratory infection (sputum) in Hong Kong.</title>
        <authorList>
            <person name="Fok K.M.N."/>
            <person name="Fong J.Y.H."/>
        </authorList>
    </citation>
    <scope>NUCLEOTIDE SEQUENCE [LARGE SCALE GENOMIC DNA]</scope>
    <source>
        <strain evidence="8 9">HKU70</strain>
    </source>
</reference>
<keyword evidence="9" id="KW-1185">Reference proteome</keyword>
<dbReference type="SUPFAM" id="SSF54534">
    <property type="entry name" value="FKBP-like"/>
    <property type="match status" value="1"/>
</dbReference>
<dbReference type="EC" id="5.2.1.8" evidence="5"/>
<keyword evidence="3 4" id="KW-0413">Isomerase</keyword>
<dbReference type="PROSITE" id="PS50059">
    <property type="entry name" value="FKBP_PPIASE"/>
    <property type="match status" value="1"/>
</dbReference>
<comment type="caution">
    <text evidence="8">The sequence shown here is derived from an EMBL/GenBank/DDBJ whole genome shotgun (WGS) entry which is preliminary data.</text>
</comment>
<evidence type="ECO:0000256" key="2">
    <source>
        <dbReference type="ARBA" id="ARBA00023110"/>
    </source>
</evidence>
<dbReference type="GO" id="GO:0003755">
    <property type="term" value="F:peptidyl-prolyl cis-trans isomerase activity"/>
    <property type="evidence" value="ECO:0007669"/>
    <property type="project" value="UniProtKB-UniRule"/>
</dbReference>